<evidence type="ECO:0000313" key="4">
    <source>
        <dbReference type="Proteomes" id="UP000836402"/>
    </source>
</evidence>
<dbReference type="Gene3D" id="1.10.443.20">
    <property type="entry name" value="Centromere DNA-binding protein complex CBF3 subunit, domain 2"/>
    <property type="match status" value="1"/>
</dbReference>
<dbReference type="AlphaFoldDB" id="A0A8T8TC58"/>
<gene>
    <name evidence="2" type="ORF">A4X03_0g4360</name>
    <name evidence="1" type="ORF">JKIAZH3_G9129</name>
</gene>
<comment type="caution">
    <text evidence="2">The sequence shown here is derived from an EMBL/GenBank/DDBJ whole genome shotgun (WGS) entry which is preliminary data.</text>
</comment>
<dbReference type="EMBL" id="LWDD02000585">
    <property type="protein sequence ID" value="KAE8258485.1"/>
    <property type="molecule type" value="Genomic_DNA"/>
</dbReference>
<evidence type="ECO:0008006" key="5">
    <source>
        <dbReference type="Google" id="ProtNLM"/>
    </source>
</evidence>
<reference evidence="2" key="1">
    <citation type="submission" date="2016-04" db="EMBL/GenBank/DDBJ databases">
        <authorList>
            <person name="Nguyen H.D."/>
            <person name="Kesanakurti P."/>
            <person name="Cullis J."/>
            <person name="Levesque C.A."/>
            <person name="Hambleton S."/>
        </authorList>
    </citation>
    <scope>NUCLEOTIDE SEQUENCE</scope>
    <source>
        <strain evidence="2">DAOMC 238032</strain>
    </source>
</reference>
<sequence>MKREHLQLLALRADNSKTNQQGRLDKFALARHRDSLRCGVGSVAMQALWSLQLGNQERLFFEPNFSSQKHGKFGFREWWDWKIFAGGVQFQRRK</sequence>
<name>A0A8T8TC58_9BASI</name>
<evidence type="ECO:0000313" key="3">
    <source>
        <dbReference type="Proteomes" id="UP000077671"/>
    </source>
</evidence>
<dbReference type="GO" id="GO:0003677">
    <property type="term" value="F:DNA binding"/>
    <property type="evidence" value="ECO:0007669"/>
    <property type="project" value="InterPro"/>
</dbReference>
<evidence type="ECO:0000313" key="1">
    <source>
        <dbReference type="EMBL" id="CAD6946606.1"/>
    </source>
</evidence>
<reference evidence="1" key="3">
    <citation type="submission" date="2020-10" db="EMBL/GenBank/DDBJ databases">
        <authorList>
            <person name="Sedaghatjoo S."/>
        </authorList>
    </citation>
    <scope>NUCLEOTIDE SEQUENCE</scope>
    <source>
        <strain evidence="1">AZH3</strain>
    </source>
</reference>
<organism evidence="2 3">
    <name type="scientific">Tilletia caries</name>
    <name type="common">wheat bunt fungus</name>
    <dbReference type="NCBI Taxonomy" id="13290"/>
    <lineage>
        <taxon>Eukaryota</taxon>
        <taxon>Fungi</taxon>
        <taxon>Dikarya</taxon>
        <taxon>Basidiomycota</taxon>
        <taxon>Ustilaginomycotina</taxon>
        <taxon>Exobasidiomycetes</taxon>
        <taxon>Tilletiales</taxon>
        <taxon>Tilletiaceae</taxon>
        <taxon>Tilletia</taxon>
    </lineage>
</organism>
<dbReference type="Proteomes" id="UP000836402">
    <property type="component" value="Unassembled WGS sequence"/>
</dbReference>
<keyword evidence="4" id="KW-1185">Reference proteome</keyword>
<accession>A0A8T8TC58</accession>
<dbReference type="Proteomes" id="UP000077671">
    <property type="component" value="Unassembled WGS sequence"/>
</dbReference>
<dbReference type="EMBL" id="CAJHJG010004986">
    <property type="protein sequence ID" value="CAD6946606.1"/>
    <property type="molecule type" value="Genomic_DNA"/>
</dbReference>
<proteinExistence type="predicted"/>
<evidence type="ECO:0000313" key="2">
    <source>
        <dbReference type="EMBL" id="KAE8258485.1"/>
    </source>
</evidence>
<dbReference type="InterPro" id="IPR038279">
    <property type="entry name" value="Ndc10_dom2_sf"/>
</dbReference>
<reference evidence="2" key="2">
    <citation type="journal article" date="2019" name="IMA Fungus">
        <title>Genome sequencing and comparison of five Tilletia species to identify candidate genes for the detection of regulated species infecting wheat.</title>
        <authorList>
            <person name="Nguyen H.D.T."/>
            <person name="Sultana T."/>
            <person name="Kesanakurti P."/>
            <person name="Hambleton S."/>
        </authorList>
    </citation>
    <scope>NUCLEOTIDE SEQUENCE</scope>
    <source>
        <strain evidence="2">DAOMC 238032</strain>
    </source>
</reference>
<protein>
    <recommendedName>
        <fullName evidence="5">Ndc10 domain-containing protein</fullName>
    </recommendedName>
</protein>